<dbReference type="AlphaFoldDB" id="A0A139SL34"/>
<feature type="domain" description="ABC transporter" evidence="4">
    <location>
        <begin position="12"/>
        <end position="260"/>
    </location>
</feature>
<keyword evidence="2" id="KW-0547">Nucleotide-binding</keyword>
<dbReference type="PROSITE" id="PS00211">
    <property type="entry name" value="ABC_TRANSPORTER_1"/>
    <property type="match status" value="1"/>
</dbReference>
<dbReference type="InterPro" id="IPR003593">
    <property type="entry name" value="AAA+_ATPase"/>
</dbReference>
<dbReference type="GO" id="GO:0005524">
    <property type="term" value="F:ATP binding"/>
    <property type="evidence" value="ECO:0007669"/>
    <property type="project" value="UniProtKB-KW"/>
</dbReference>
<accession>A0A139SL34</accession>
<keyword evidence="6" id="KW-1185">Reference proteome</keyword>
<dbReference type="Proteomes" id="UP000071392">
    <property type="component" value="Unassembled WGS sequence"/>
</dbReference>
<evidence type="ECO:0000256" key="1">
    <source>
        <dbReference type="ARBA" id="ARBA00022448"/>
    </source>
</evidence>
<dbReference type="PANTHER" id="PTHR43023:SF3">
    <property type="entry name" value="PROTEIN TRIGALACTOSYLDIACYLGLYCEROL 3, CHLOROPLASTIC"/>
    <property type="match status" value="1"/>
</dbReference>
<keyword evidence="1" id="KW-0813">Transport</keyword>
<dbReference type="GO" id="GO:0016887">
    <property type="term" value="F:ATP hydrolysis activity"/>
    <property type="evidence" value="ECO:0007669"/>
    <property type="project" value="InterPro"/>
</dbReference>
<dbReference type="STRING" id="1548208.AXK12_05770"/>
<evidence type="ECO:0000256" key="2">
    <source>
        <dbReference type="ARBA" id="ARBA00022741"/>
    </source>
</evidence>
<dbReference type="SUPFAM" id="SSF52540">
    <property type="entry name" value="P-loop containing nucleoside triphosphate hydrolases"/>
    <property type="match status" value="1"/>
</dbReference>
<organism evidence="5 6">
    <name type="scientific">Cephaloticoccus capnophilus</name>
    <dbReference type="NCBI Taxonomy" id="1548208"/>
    <lineage>
        <taxon>Bacteria</taxon>
        <taxon>Pseudomonadati</taxon>
        <taxon>Verrucomicrobiota</taxon>
        <taxon>Opitutia</taxon>
        <taxon>Opitutales</taxon>
        <taxon>Opitutaceae</taxon>
        <taxon>Cephaloticoccus</taxon>
    </lineage>
</organism>
<name>A0A139SL34_9BACT</name>
<dbReference type="EMBL" id="LSZP01000044">
    <property type="protein sequence ID" value="KXU35278.1"/>
    <property type="molecule type" value="Genomic_DNA"/>
</dbReference>
<dbReference type="InterPro" id="IPR017871">
    <property type="entry name" value="ABC_transporter-like_CS"/>
</dbReference>
<evidence type="ECO:0000256" key="3">
    <source>
        <dbReference type="ARBA" id="ARBA00022840"/>
    </source>
</evidence>
<dbReference type="InterPro" id="IPR027417">
    <property type="entry name" value="P-loop_NTPase"/>
</dbReference>
<evidence type="ECO:0000259" key="4">
    <source>
        <dbReference type="PROSITE" id="PS50893"/>
    </source>
</evidence>
<gene>
    <name evidence="5" type="ORF">AXK12_05770</name>
</gene>
<protein>
    <submittedName>
        <fullName evidence="5">Polyamine ABC transporter ATP-binding protein</fullName>
    </submittedName>
</protein>
<dbReference type="Gene3D" id="3.40.50.300">
    <property type="entry name" value="P-loop containing nucleotide triphosphate hydrolases"/>
    <property type="match status" value="1"/>
</dbReference>
<reference evidence="5 6" key="1">
    <citation type="submission" date="2016-02" db="EMBL/GenBank/DDBJ databases">
        <authorList>
            <person name="Wen L."/>
            <person name="He K."/>
            <person name="Yang H."/>
        </authorList>
    </citation>
    <scope>NUCLEOTIDE SEQUENCE [LARGE SCALE GENOMIC DNA]</scope>
    <source>
        <strain evidence="5 6">CV41</strain>
    </source>
</reference>
<proteinExistence type="predicted"/>
<dbReference type="PANTHER" id="PTHR43023">
    <property type="entry name" value="PROTEIN TRIGALACTOSYLDIACYLGLYCEROL 3, CHLOROPLASTIC"/>
    <property type="match status" value="1"/>
</dbReference>
<comment type="caution">
    <text evidence="5">The sequence shown here is derived from an EMBL/GenBank/DDBJ whole genome shotgun (WGS) entry which is preliminary data.</text>
</comment>
<sequence>MLPTIAEAPPAVEVVGLSCGYGAEAILEDLHFAVRTGEIFFIIGASGCGKSTLMRSLIGLNPPLAGQLRFFGEVMSATASEAPRLAETNPCQRHHLGTSFGVLYQSSALWSSLTLRENVALPLREYGQLSPREIDEIATLKLTQVGLCGFEDYYPSEISGGMKKRAGLARALALDPPLVFLDEPSAGLDPISARKLDELMLQIRDLFGTTLVVISHELGSIFRVADRLILLDKAACGIIAEGAPRELARMSTDPRVREFLGHGTAHQ</sequence>
<dbReference type="SMART" id="SM00382">
    <property type="entry name" value="AAA"/>
    <property type="match status" value="1"/>
</dbReference>
<evidence type="ECO:0000313" key="6">
    <source>
        <dbReference type="Proteomes" id="UP000071392"/>
    </source>
</evidence>
<dbReference type="PROSITE" id="PS50893">
    <property type="entry name" value="ABC_TRANSPORTER_2"/>
    <property type="match status" value="1"/>
</dbReference>
<dbReference type="Pfam" id="PF00005">
    <property type="entry name" value="ABC_tran"/>
    <property type="match status" value="1"/>
</dbReference>
<evidence type="ECO:0000313" key="5">
    <source>
        <dbReference type="EMBL" id="KXU35278.1"/>
    </source>
</evidence>
<dbReference type="InterPro" id="IPR003439">
    <property type="entry name" value="ABC_transporter-like_ATP-bd"/>
</dbReference>
<keyword evidence="3 5" id="KW-0067">ATP-binding</keyword>